<keyword evidence="3" id="KW-1185">Reference proteome</keyword>
<dbReference type="OrthoDB" id="6074146at2"/>
<reference evidence="2 3" key="1">
    <citation type="submission" date="2015-05" db="EMBL/GenBank/DDBJ databases">
        <title>Complete genome sequence of a sulfur-oxidizing gammaproteobacterium strain HA5.</title>
        <authorList>
            <person name="Miura A."/>
            <person name="Kojima H."/>
            <person name="Fukui M."/>
        </authorList>
    </citation>
    <scope>NUCLEOTIDE SEQUENCE [LARGE SCALE GENOMIC DNA]</scope>
    <source>
        <strain evidence="2 3">HA5</strain>
    </source>
</reference>
<gene>
    <name evidence="2" type="ORF">SCL_0674</name>
</gene>
<dbReference type="Proteomes" id="UP000243180">
    <property type="component" value="Chromosome"/>
</dbReference>
<evidence type="ECO:0000313" key="3">
    <source>
        <dbReference type="Proteomes" id="UP000243180"/>
    </source>
</evidence>
<feature type="region of interest" description="Disordered" evidence="1">
    <location>
        <begin position="50"/>
        <end position="83"/>
    </location>
</feature>
<dbReference type="EMBL" id="AP014879">
    <property type="protein sequence ID" value="BAV32996.1"/>
    <property type="molecule type" value="Genomic_DNA"/>
</dbReference>
<evidence type="ECO:0000313" key="2">
    <source>
        <dbReference type="EMBL" id="BAV32996.1"/>
    </source>
</evidence>
<dbReference type="InParanoid" id="A0A1B4XDX4"/>
<evidence type="ECO:0000256" key="1">
    <source>
        <dbReference type="SAM" id="MobiDB-lite"/>
    </source>
</evidence>
<accession>A0A1B4XDX4</accession>
<dbReference type="AlphaFoldDB" id="A0A1B4XDX4"/>
<dbReference type="KEGG" id="slim:SCL_0674"/>
<feature type="compositionally biased region" description="Low complexity" evidence="1">
    <location>
        <begin position="50"/>
        <end position="70"/>
    </location>
</feature>
<dbReference type="RefSeq" id="WP_096359904.1">
    <property type="nucleotide sequence ID" value="NZ_AP014879.1"/>
</dbReference>
<sequence>MKLDKKSLIQIVILIVLVIGGAGAYLAQQDGGLDFVSGLFESKPATIRAPTSAAAKKPAPGPAAPAVAKPAEPEMSATPAKGQIHGKPFKVEKSYIENGVLTLRLGKDVTADLEVKIMLPGSPWETPAGKNFKVMEAGGAGTPQVVLAWKEDGQSAPSEQKFTDKYSMMLEFGQEKDKKLPGKIQLNLPDETKSHVAGTFEADIRGFRIVDGKPDLSVDSVDTLQYLALRELLKDDPNKSLEVISFRNGRYAEPSAPGKNMTGSIEVEYRVGQGSPAAQQFQLEKDAGAWKVVRAVRKKPAG</sequence>
<name>A0A1B4XDX4_9GAMM</name>
<protein>
    <submittedName>
        <fullName evidence="2">Uncharacterized protein</fullName>
    </submittedName>
</protein>
<organism evidence="2 3">
    <name type="scientific">Sulfuricaulis limicola</name>
    <dbReference type="NCBI Taxonomy" id="1620215"/>
    <lineage>
        <taxon>Bacteria</taxon>
        <taxon>Pseudomonadati</taxon>
        <taxon>Pseudomonadota</taxon>
        <taxon>Gammaproteobacteria</taxon>
        <taxon>Acidiferrobacterales</taxon>
        <taxon>Acidiferrobacteraceae</taxon>
        <taxon>Sulfuricaulis</taxon>
    </lineage>
</organism>
<proteinExistence type="predicted"/>